<protein>
    <recommendedName>
        <fullName evidence="2">GTP 3',8-cyclase</fullName>
        <ecNumber evidence="2">4.1.99.22</ecNumber>
    </recommendedName>
</protein>
<dbReference type="SFLD" id="SFLDS00029">
    <property type="entry name" value="Radical_SAM"/>
    <property type="match status" value="1"/>
</dbReference>
<evidence type="ECO:0000256" key="8">
    <source>
        <dbReference type="ARBA" id="ARBA00023014"/>
    </source>
</evidence>
<comment type="catalytic activity">
    <reaction evidence="12">
        <text>GTP + AH2 + S-adenosyl-L-methionine = (8S)-3',8-cyclo-7,8-dihydroguanosine 5'-triphosphate + 5'-deoxyadenosine + L-methionine + A + H(+)</text>
        <dbReference type="Rhea" id="RHEA:49576"/>
        <dbReference type="ChEBI" id="CHEBI:13193"/>
        <dbReference type="ChEBI" id="CHEBI:15378"/>
        <dbReference type="ChEBI" id="CHEBI:17319"/>
        <dbReference type="ChEBI" id="CHEBI:17499"/>
        <dbReference type="ChEBI" id="CHEBI:37565"/>
        <dbReference type="ChEBI" id="CHEBI:57844"/>
        <dbReference type="ChEBI" id="CHEBI:59789"/>
        <dbReference type="ChEBI" id="CHEBI:131766"/>
        <dbReference type="EC" id="4.1.99.22"/>
    </reaction>
</comment>
<evidence type="ECO:0000256" key="7">
    <source>
        <dbReference type="ARBA" id="ARBA00023004"/>
    </source>
</evidence>
<dbReference type="PROSITE" id="PS01305">
    <property type="entry name" value="MOAA_NIFB_PQQE"/>
    <property type="match status" value="1"/>
</dbReference>
<dbReference type="GO" id="GO:0006777">
    <property type="term" value="P:Mo-molybdopterin cofactor biosynthetic process"/>
    <property type="evidence" value="ECO:0007669"/>
    <property type="project" value="UniProtKB-KW"/>
</dbReference>
<dbReference type="InterPro" id="IPR007197">
    <property type="entry name" value="rSAM"/>
</dbReference>
<dbReference type="UniPathway" id="UPA00344"/>
<keyword evidence="8" id="KW-0411">Iron-sulfur</keyword>
<keyword evidence="3" id="KW-0004">4Fe-4S</keyword>
<accession>A0A6I6K7H1</accession>
<evidence type="ECO:0000256" key="12">
    <source>
        <dbReference type="ARBA" id="ARBA00048697"/>
    </source>
</evidence>
<evidence type="ECO:0000256" key="11">
    <source>
        <dbReference type="ARBA" id="ARBA00023239"/>
    </source>
</evidence>
<dbReference type="SFLD" id="SFLDG01383">
    <property type="entry name" value="cyclic_pyranopterin_phosphate"/>
    <property type="match status" value="1"/>
</dbReference>
<dbReference type="EMBL" id="CP046401">
    <property type="protein sequence ID" value="QGY45964.1"/>
    <property type="molecule type" value="Genomic_DNA"/>
</dbReference>
<dbReference type="GO" id="GO:0061798">
    <property type="term" value="F:GTP 3',8'-cyclase activity"/>
    <property type="evidence" value="ECO:0007669"/>
    <property type="project" value="UniProtKB-EC"/>
</dbReference>
<dbReference type="GO" id="GO:0046872">
    <property type="term" value="F:metal ion binding"/>
    <property type="evidence" value="ECO:0007669"/>
    <property type="project" value="UniProtKB-KW"/>
</dbReference>
<evidence type="ECO:0000256" key="4">
    <source>
        <dbReference type="ARBA" id="ARBA00022691"/>
    </source>
</evidence>
<proteinExistence type="predicted"/>
<evidence type="ECO:0000256" key="9">
    <source>
        <dbReference type="ARBA" id="ARBA00023134"/>
    </source>
</evidence>
<evidence type="ECO:0000256" key="2">
    <source>
        <dbReference type="ARBA" id="ARBA00012167"/>
    </source>
</evidence>
<dbReference type="PANTHER" id="PTHR22960">
    <property type="entry name" value="MOLYBDOPTERIN COFACTOR SYNTHESIS PROTEIN A"/>
    <property type="match status" value="1"/>
</dbReference>
<evidence type="ECO:0000256" key="1">
    <source>
        <dbReference type="ARBA" id="ARBA00001966"/>
    </source>
</evidence>
<dbReference type="AlphaFoldDB" id="A0A6I6K7H1"/>
<dbReference type="EC" id="4.1.99.22" evidence="2"/>
<evidence type="ECO:0000313" key="15">
    <source>
        <dbReference type="Proteomes" id="UP000428260"/>
    </source>
</evidence>
<dbReference type="GO" id="GO:0051539">
    <property type="term" value="F:4 iron, 4 sulfur cluster binding"/>
    <property type="evidence" value="ECO:0007669"/>
    <property type="project" value="UniProtKB-KW"/>
</dbReference>
<dbReference type="Pfam" id="PF06463">
    <property type="entry name" value="Mob_synth_C"/>
    <property type="match status" value="1"/>
</dbReference>
<dbReference type="Gene3D" id="3.20.20.70">
    <property type="entry name" value="Aldolase class I"/>
    <property type="match status" value="1"/>
</dbReference>
<dbReference type="InterPro" id="IPR000385">
    <property type="entry name" value="MoaA_NifB_PqqE_Fe-S-bd_CS"/>
</dbReference>
<keyword evidence="5" id="KW-0479">Metal-binding</keyword>
<gene>
    <name evidence="14" type="ORF">GM418_20510</name>
</gene>
<sequence>MAQIEDKLGRRFEKLRISLLNTCNFSCVYCVSDDTGDIPLASTDKLSSSEQQLTPDEFAKLIEAVHQLTGLKSVRLTGGEPLLYRNLYSLVQNIRQIGITDIRLTTNAYYLKERAKKLFDAGVKSVNISVDAIDKDVFNKIARHPDTSRVFGGIEAAVQAGMNVKLNSVIVRGKNESQIVPLLEYATKLGVKIRFLELMKMGHLYHSENGLFFSEEEILSTIKEKYNIEPLPRKHAETAHYWQTSNGGIFGIIANESTPFCHDCNRLRMDSNGIFYGCLSNAHGEKLAPYINNEFILTEKLKGLLLLKQPAKFHGSELSMRNIGG</sequence>
<keyword evidence="7" id="KW-0408">Iron</keyword>
<evidence type="ECO:0000256" key="5">
    <source>
        <dbReference type="ARBA" id="ARBA00022723"/>
    </source>
</evidence>
<dbReference type="PANTHER" id="PTHR22960:SF0">
    <property type="entry name" value="MOLYBDENUM COFACTOR BIOSYNTHESIS PROTEIN 1"/>
    <property type="match status" value="1"/>
</dbReference>
<dbReference type="InterPro" id="IPR013785">
    <property type="entry name" value="Aldolase_TIM"/>
</dbReference>
<evidence type="ECO:0000259" key="13">
    <source>
        <dbReference type="PROSITE" id="PS51918"/>
    </source>
</evidence>
<dbReference type="InterPro" id="IPR006638">
    <property type="entry name" value="Elp3/MiaA/NifB-like_rSAM"/>
</dbReference>
<keyword evidence="9" id="KW-0342">GTP-binding</keyword>
<evidence type="ECO:0000313" key="14">
    <source>
        <dbReference type="EMBL" id="QGY45964.1"/>
    </source>
</evidence>
<comment type="cofactor">
    <cofactor evidence="1">
        <name>[4Fe-4S] cluster</name>
        <dbReference type="ChEBI" id="CHEBI:49883"/>
    </cofactor>
</comment>
<dbReference type="Pfam" id="PF04055">
    <property type="entry name" value="Radical_SAM"/>
    <property type="match status" value="1"/>
</dbReference>
<evidence type="ECO:0000256" key="6">
    <source>
        <dbReference type="ARBA" id="ARBA00022741"/>
    </source>
</evidence>
<dbReference type="KEGG" id="mcos:GM418_20510"/>
<reference evidence="14 15" key="1">
    <citation type="submission" date="2019-11" db="EMBL/GenBank/DDBJ databases">
        <authorList>
            <person name="Zheng R.K."/>
            <person name="Sun C.M."/>
        </authorList>
    </citation>
    <scope>NUCLEOTIDE SEQUENCE [LARGE SCALE GENOMIC DNA]</scope>
    <source>
        <strain evidence="14 15">WC007</strain>
    </source>
</reference>
<keyword evidence="15" id="KW-1185">Reference proteome</keyword>
<dbReference type="SFLD" id="SFLDG01067">
    <property type="entry name" value="SPASM/twitch_domain_containing"/>
    <property type="match status" value="1"/>
</dbReference>
<dbReference type="SMART" id="SM00729">
    <property type="entry name" value="Elp3"/>
    <property type="match status" value="1"/>
</dbReference>
<evidence type="ECO:0000256" key="3">
    <source>
        <dbReference type="ARBA" id="ARBA00022485"/>
    </source>
</evidence>
<dbReference type="GO" id="GO:0005525">
    <property type="term" value="F:GTP binding"/>
    <property type="evidence" value="ECO:0007669"/>
    <property type="project" value="UniProtKB-KW"/>
</dbReference>
<dbReference type="Proteomes" id="UP000428260">
    <property type="component" value="Chromosome"/>
</dbReference>
<dbReference type="InterPro" id="IPR058240">
    <property type="entry name" value="rSAM_sf"/>
</dbReference>
<keyword evidence="11" id="KW-0456">Lyase</keyword>
<dbReference type="CDD" id="cd01335">
    <property type="entry name" value="Radical_SAM"/>
    <property type="match status" value="1"/>
</dbReference>
<dbReference type="GO" id="GO:0061799">
    <property type="term" value="F:cyclic pyranopterin monophosphate synthase activity"/>
    <property type="evidence" value="ECO:0007669"/>
    <property type="project" value="TreeGrafter"/>
</dbReference>
<feature type="domain" description="Radical SAM core" evidence="13">
    <location>
        <begin position="7"/>
        <end position="229"/>
    </location>
</feature>
<dbReference type="InterPro" id="IPR050105">
    <property type="entry name" value="MoCo_biosynth_MoaA/MoaC"/>
</dbReference>
<dbReference type="SFLD" id="SFLDG01386">
    <property type="entry name" value="main_SPASM_domain-containing"/>
    <property type="match status" value="1"/>
</dbReference>
<name>A0A6I6K7H1_9BACT</name>
<keyword evidence="6" id="KW-0547">Nucleotide-binding</keyword>
<keyword evidence="4" id="KW-0949">S-adenosyl-L-methionine</keyword>
<dbReference type="InterPro" id="IPR010505">
    <property type="entry name" value="MoaA_twitch"/>
</dbReference>
<evidence type="ECO:0000256" key="10">
    <source>
        <dbReference type="ARBA" id="ARBA00023150"/>
    </source>
</evidence>
<dbReference type="InterPro" id="IPR040064">
    <property type="entry name" value="MoaA-like"/>
</dbReference>
<keyword evidence="10" id="KW-0501">Molybdenum cofactor biosynthesis</keyword>
<dbReference type="RefSeq" id="WP_158869103.1">
    <property type="nucleotide sequence ID" value="NZ_CP046401.1"/>
</dbReference>
<dbReference type="PROSITE" id="PS51918">
    <property type="entry name" value="RADICAL_SAM"/>
    <property type="match status" value="1"/>
</dbReference>
<organism evidence="14 15">
    <name type="scientific">Maribellus comscasis</name>
    <dbReference type="NCBI Taxonomy" id="2681766"/>
    <lineage>
        <taxon>Bacteria</taxon>
        <taxon>Pseudomonadati</taxon>
        <taxon>Bacteroidota</taxon>
        <taxon>Bacteroidia</taxon>
        <taxon>Marinilabiliales</taxon>
        <taxon>Prolixibacteraceae</taxon>
        <taxon>Maribellus</taxon>
    </lineage>
</organism>
<dbReference type="SUPFAM" id="SSF102114">
    <property type="entry name" value="Radical SAM enzymes"/>
    <property type="match status" value="1"/>
</dbReference>